<evidence type="ECO:0000256" key="3">
    <source>
        <dbReference type="ARBA" id="ARBA00022679"/>
    </source>
</evidence>
<evidence type="ECO:0000256" key="1">
    <source>
        <dbReference type="ARBA" id="ARBA00012513"/>
    </source>
</evidence>
<evidence type="ECO:0000256" key="5">
    <source>
        <dbReference type="ARBA" id="ARBA00022777"/>
    </source>
</evidence>
<accession>A0ABW1IGZ3</accession>
<evidence type="ECO:0000256" key="7">
    <source>
        <dbReference type="SAM" id="MobiDB-lite"/>
    </source>
</evidence>
<sequence>MSDQHPATGRSYCCQPSAADIATAADQPSQPSSRSKGGNSNDPALAAGVELTRGYSVIRLLDRSRNLEVYEVWSQERECRCVAKTVRRSRQHHRRLVARVLNEGRYLESFTHPHLVRAYETIELPTAILILEALPGQTLDHLIDTIRRPIPARSIGILGLHLCSAIQYLHRHNVLHLDLKPSNIICSQGLAKILDLSLAGPPRSVDPGCGTKGYLPPEHARGGMTTTAADVWGIGIVLYETATGQRPFAHEEPRHQHPQLTTRAPCVRTRRPRLPRCLSTIIDSCLEPDPPNRPTVAQVTSTLSEVVPNSIGPQRPAVV</sequence>
<reference evidence="10" key="1">
    <citation type="journal article" date="2019" name="Int. J. Syst. Evol. Microbiol.">
        <title>The Global Catalogue of Microorganisms (GCM) 10K type strain sequencing project: providing services to taxonomists for standard genome sequencing and annotation.</title>
        <authorList>
            <consortium name="The Broad Institute Genomics Platform"/>
            <consortium name="The Broad Institute Genome Sequencing Center for Infectious Disease"/>
            <person name="Wu L."/>
            <person name="Ma J."/>
        </authorList>
    </citation>
    <scope>NUCLEOTIDE SEQUENCE [LARGE SCALE GENOMIC DNA]</scope>
    <source>
        <strain evidence="10">CGMCC 4.7397</strain>
    </source>
</reference>
<proteinExistence type="predicted"/>
<evidence type="ECO:0000256" key="6">
    <source>
        <dbReference type="ARBA" id="ARBA00022840"/>
    </source>
</evidence>
<comment type="caution">
    <text evidence="9">The sequence shown here is derived from an EMBL/GenBank/DDBJ whole genome shotgun (WGS) entry which is preliminary data.</text>
</comment>
<feature type="region of interest" description="Disordered" evidence="7">
    <location>
        <begin position="20"/>
        <end position="45"/>
    </location>
</feature>
<name>A0ABW1IGZ3_9PSEU</name>
<dbReference type="PANTHER" id="PTHR43289:SF6">
    <property type="entry name" value="SERINE_THREONINE-PROTEIN KINASE NEKL-3"/>
    <property type="match status" value="1"/>
</dbReference>
<dbReference type="SMART" id="SM00220">
    <property type="entry name" value="S_TKc"/>
    <property type="match status" value="1"/>
</dbReference>
<organism evidence="9 10">
    <name type="scientific">Pseudonocardia lutea</name>
    <dbReference type="NCBI Taxonomy" id="2172015"/>
    <lineage>
        <taxon>Bacteria</taxon>
        <taxon>Bacillati</taxon>
        <taxon>Actinomycetota</taxon>
        <taxon>Actinomycetes</taxon>
        <taxon>Pseudonocardiales</taxon>
        <taxon>Pseudonocardiaceae</taxon>
        <taxon>Pseudonocardia</taxon>
    </lineage>
</organism>
<evidence type="ECO:0000259" key="8">
    <source>
        <dbReference type="PROSITE" id="PS50011"/>
    </source>
</evidence>
<dbReference type="PROSITE" id="PS00108">
    <property type="entry name" value="PROTEIN_KINASE_ST"/>
    <property type="match status" value="1"/>
</dbReference>
<dbReference type="Gene3D" id="1.10.510.10">
    <property type="entry name" value="Transferase(Phosphotransferase) domain 1"/>
    <property type="match status" value="1"/>
</dbReference>
<gene>
    <name evidence="9" type="ORF">ACFQH9_29520</name>
</gene>
<dbReference type="GO" id="GO:0004674">
    <property type="term" value="F:protein serine/threonine kinase activity"/>
    <property type="evidence" value="ECO:0007669"/>
    <property type="project" value="UniProtKB-EC"/>
</dbReference>
<keyword evidence="6" id="KW-0067">ATP-binding</keyword>
<keyword evidence="3 9" id="KW-0808">Transferase</keyword>
<dbReference type="PROSITE" id="PS50011">
    <property type="entry name" value="PROTEIN_KINASE_DOM"/>
    <property type="match status" value="1"/>
</dbReference>
<feature type="compositionally biased region" description="Polar residues" evidence="7">
    <location>
        <begin position="26"/>
        <end position="42"/>
    </location>
</feature>
<protein>
    <recommendedName>
        <fullName evidence="1">non-specific serine/threonine protein kinase</fullName>
        <ecNumber evidence="1">2.7.11.1</ecNumber>
    </recommendedName>
</protein>
<keyword evidence="10" id="KW-1185">Reference proteome</keyword>
<keyword evidence="2" id="KW-0723">Serine/threonine-protein kinase</keyword>
<dbReference type="EMBL" id="JBHSQK010000103">
    <property type="protein sequence ID" value="MFC5952410.1"/>
    <property type="molecule type" value="Genomic_DNA"/>
</dbReference>
<keyword evidence="4" id="KW-0547">Nucleotide-binding</keyword>
<dbReference type="Proteomes" id="UP001596119">
    <property type="component" value="Unassembled WGS sequence"/>
</dbReference>
<dbReference type="RefSeq" id="WP_379571278.1">
    <property type="nucleotide sequence ID" value="NZ_JBHSQK010000103.1"/>
</dbReference>
<dbReference type="Pfam" id="PF00069">
    <property type="entry name" value="Pkinase"/>
    <property type="match status" value="1"/>
</dbReference>
<dbReference type="InterPro" id="IPR011009">
    <property type="entry name" value="Kinase-like_dom_sf"/>
</dbReference>
<dbReference type="SUPFAM" id="SSF56112">
    <property type="entry name" value="Protein kinase-like (PK-like)"/>
    <property type="match status" value="1"/>
</dbReference>
<evidence type="ECO:0000256" key="2">
    <source>
        <dbReference type="ARBA" id="ARBA00022527"/>
    </source>
</evidence>
<feature type="domain" description="Protein kinase" evidence="8">
    <location>
        <begin position="55"/>
        <end position="307"/>
    </location>
</feature>
<dbReference type="EC" id="2.7.11.1" evidence="1"/>
<dbReference type="PANTHER" id="PTHR43289">
    <property type="entry name" value="MITOGEN-ACTIVATED PROTEIN KINASE KINASE KINASE 20-RELATED"/>
    <property type="match status" value="1"/>
</dbReference>
<evidence type="ECO:0000313" key="9">
    <source>
        <dbReference type="EMBL" id="MFC5952410.1"/>
    </source>
</evidence>
<keyword evidence="5 9" id="KW-0418">Kinase</keyword>
<dbReference type="Gene3D" id="3.30.200.20">
    <property type="entry name" value="Phosphorylase Kinase, domain 1"/>
    <property type="match status" value="1"/>
</dbReference>
<dbReference type="CDD" id="cd14014">
    <property type="entry name" value="STKc_PknB_like"/>
    <property type="match status" value="1"/>
</dbReference>
<evidence type="ECO:0000256" key="4">
    <source>
        <dbReference type="ARBA" id="ARBA00022741"/>
    </source>
</evidence>
<dbReference type="InterPro" id="IPR000719">
    <property type="entry name" value="Prot_kinase_dom"/>
</dbReference>
<evidence type="ECO:0000313" key="10">
    <source>
        <dbReference type="Proteomes" id="UP001596119"/>
    </source>
</evidence>
<dbReference type="InterPro" id="IPR008271">
    <property type="entry name" value="Ser/Thr_kinase_AS"/>
</dbReference>